<dbReference type="InterPro" id="IPR036291">
    <property type="entry name" value="NAD(P)-bd_dom_sf"/>
</dbReference>
<dbReference type="InterPro" id="IPR014030">
    <property type="entry name" value="Ketoacyl_synth_N"/>
</dbReference>
<dbReference type="PROSITE" id="PS00012">
    <property type="entry name" value="PHOSPHOPANTETHEINE"/>
    <property type="match status" value="1"/>
</dbReference>
<dbReference type="SMART" id="SM01294">
    <property type="entry name" value="PKS_PP_betabranch"/>
    <property type="match status" value="1"/>
</dbReference>
<dbReference type="InterPro" id="IPR013968">
    <property type="entry name" value="PKS_KR"/>
</dbReference>
<reference evidence="6 7" key="1">
    <citation type="submission" date="2015-07" db="EMBL/GenBank/DDBJ databases">
        <authorList>
            <person name="Noorani M."/>
        </authorList>
    </citation>
    <scope>NUCLEOTIDE SEQUENCE [LARGE SCALE GENOMIC DNA]</scope>
    <source>
        <strain evidence="6 7">NRRL B-24567</strain>
    </source>
</reference>
<accession>A0A0M8QM58</accession>
<dbReference type="InterPro" id="IPR036736">
    <property type="entry name" value="ACP-like_sf"/>
</dbReference>
<dbReference type="GO" id="GO:0006633">
    <property type="term" value="P:fatty acid biosynthetic process"/>
    <property type="evidence" value="ECO:0007669"/>
    <property type="project" value="TreeGrafter"/>
</dbReference>
<keyword evidence="4" id="KW-0511">Multifunctional enzyme</keyword>
<keyword evidence="2" id="KW-0597">Phosphoprotein</keyword>
<proteinExistence type="predicted"/>
<evidence type="ECO:0000256" key="2">
    <source>
        <dbReference type="ARBA" id="ARBA00022553"/>
    </source>
</evidence>
<dbReference type="PANTHER" id="PTHR43775">
    <property type="entry name" value="FATTY ACID SYNTHASE"/>
    <property type="match status" value="1"/>
</dbReference>
<dbReference type="PANTHER" id="PTHR43775:SF51">
    <property type="entry name" value="INACTIVE PHENOLPHTHIOCEROL SYNTHESIS POLYKETIDE SYNTHASE TYPE I PKS1-RELATED"/>
    <property type="match status" value="1"/>
</dbReference>
<dbReference type="Pfam" id="PF00109">
    <property type="entry name" value="ketoacyl-synt"/>
    <property type="match status" value="1"/>
</dbReference>
<gene>
    <name evidence="6" type="ORF">ADK41_04360</name>
</gene>
<dbReference type="GO" id="GO:0004312">
    <property type="term" value="F:fatty acid synthase activity"/>
    <property type="evidence" value="ECO:0007669"/>
    <property type="project" value="TreeGrafter"/>
</dbReference>
<dbReference type="SUPFAM" id="SSF53901">
    <property type="entry name" value="Thiolase-like"/>
    <property type="match status" value="1"/>
</dbReference>
<evidence type="ECO:0000313" key="6">
    <source>
        <dbReference type="EMBL" id="KOT44395.1"/>
    </source>
</evidence>
<dbReference type="EMBL" id="LGCN01000034">
    <property type="protein sequence ID" value="KOT44395.1"/>
    <property type="molecule type" value="Genomic_DNA"/>
</dbReference>
<dbReference type="RefSeq" id="WP_159043938.1">
    <property type="nucleotide sequence ID" value="NZ_LGCN01000034.1"/>
</dbReference>
<feature type="non-terminal residue" evidence="6">
    <location>
        <position position="1"/>
    </location>
</feature>
<dbReference type="Gene3D" id="3.40.50.720">
    <property type="entry name" value="NAD(P)-binding Rossmann-like Domain"/>
    <property type="match status" value="1"/>
</dbReference>
<evidence type="ECO:0000256" key="4">
    <source>
        <dbReference type="ARBA" id="ARBA00023268"/>
    </source>
</evidence>
<dbReference type="PROSITE" id="PS50075">
    <property type="entry name" value="CARRIER"/>
    <property type="match status" value="1"/>
</dbReference>
<evidence type="ECO:0000259" key="5">
    <source>
        <dbReference type="PROSITE" id="PS50075"/>
    </source>
</evidence>
<keyword evidence="7" id="KW-1185">Reference proteome</keyword>
<feature type="domain" description="Carrier" evidence="5">
    <location>
        <begin position="181"/>
        <end position="256"/>
    </location>
</feature>
<evidence type="ECO:0000256" key="1">
    <source>
        <dbReference type="ARBA" id="ARBA00022450"/>
    </source>
</evidence>
<dbReference type="PATRIC" id="fig|36816.3.peg.931"/>
<feature type="non-terminal residue" evidence="6">
    <location>
        <position position="343"/>
    </location>
</feature>
<dbReference type="SMART" id="SM00823">
    <property type="entry name" value="PKS_PP"/>
    <property type="match status" value="1"/>
</dbReference>
<dbReference type="InterPro" id="IPR050091">
    <property type="entry name" value="PKS_NRPS_Biosynth_Enz"/>
</dbReference>
<dbReference type="Gene3D" id="3.40.47.10">
    <property type="match status" value="1"/>
</dbReference>
<dbReference type="GO" id="GO:0017000">
    <property type="term" value="P:antibiotic biosynthetic process"/>
    <property type="evidence" value="ECO:0007669"/>
    <property type="project" value="UniProtKB-ARBA"/>
</dbReference>
<dbReference type="InterPro" id="IPR009081">
    <property type="entry name" value="PP-bd_ACP"/>
</dbReference>
<dbReference type="InterPro" id="IPR020806">
    <property type="entry name" value="PKS_PP-bd"/>
</dbReference>
<dbReference type="InterPro" id="IPR016039">
    <property type="entry name" value="Thiolase-like"/>
</dbReference>
<dbReference type="InterPro" id="IPR006162">
    <property type="entry name" value="Ppantetheine_attach_site"/>
</dbReference>
<sequence length="343" mass="36368">LTGERLAGVLRPKVDAAWHLHEATKDLDLTAFVVFSSVAGTFGSAGQSAYAAGNAFLDALVRRRRASGLPAVSLVWGPWSQDAGMTQALSETDHRRITRSGLPPVTVEQGVALFDAAMAADAAVLLPVRLDFPALRAQGEIPPLLSGLIRTAPRRAAATGSAETTGLAERLTALGETERREMMLDLVRGHIALVLGHSGAQTVSPHRAFQDLGFDSLTAVELRNRLGKATGLRLPATVVFDYPTAELLADHLLDTVLGTVRDVAVPVGSLPSVADDPVVIVGMACRYPGGVSSPEDLWRLVSEGVDAVSKFPADRGWDVESLYHPDRSVPGTSYTRSGGFLHD</sequence>
<protein>
    <recommendedName>
        <fullName evidence="5">Carrier domain-containing protein</fullName>
    </recommendedName>
</protein>
<dbReference type="AlphaFoldDB" id="A0A0M8QM58"/>
<name>A0A0M8QM58_9ACTN</name>
<dbReference type="Pfam" id="PF08659">
    <property type="entry name" value="KR"/>
    <property type="match status" value="1"/>
</dbReference>
<dbReference type="SMART" id="SM00822">
    <property type="entry name" value="PKS_KR"/>
    <property type="match status" value="1"/>
</dbReference>
<dbReference type="SUPFAM" id="SSF47336">
    <property type="entry name" value="ACP-like"/>
    <property type="match status" value="1"/>
</dbReference>
<dbReference type="FunFam" id="1.10.1200.10:FF:000007">
    <property type="entry name" value="Probable polyketide synthase pks17"/>
    <property type="match status" value="1"/>
</dbReference>
<dbReference type="SUPFAM" id="SSF51735">
    <property type="entry name" value="NAD(P)-binding Rossmann-fold domains"/>
    <property type="match status" value="1"/>
</dbReference>
<keyword evidence="1" id="KW-0596">Phosphopantetheine</keyword>
<dbReference type="Pfam" id="PF00550">
    <property type="entry name" value="PP-binding"/>
    <property type="match status" value="1"/>
</dbReference>
<dbReference type="Proteomes" id="UP000037773">
    <property type="component" value="Unassembled WGS sequence"/>
</dbReference>
<dbReference type="InterPro" id="IPR057326">
    <property type="entry name" value="KR_dom"/>
</dbReference>
<evidence type="ECO:0000313" key="7">
    <source>
        <dbReference type="Proteomes" id="UP000037773"/>
    </source>
</evidence>
<organism evidence="6 7">
    <name type="scientific">Streptomyces caelestis</name>
    <dbReference type="NCBI Taxonomy" id="36816"/>
    <lineage>
        <taxon>Bacteria</taxon>
        <taxon>Bacillati</taxon>
        <taxon>Actinomycetota</taxon>
        <taxon>Actinomycetes</taxon>
        <taxon>Kitasatosporales</taxon>
        <taxon>Streptomycetaceae</taxon>
        <taxon>Streptomyces</taxon>
    </lineage>
</organism>
<comment type="caution">
    <text evidence="6">The sequence shown here is derived from an EMBL/GenBank/DDBJ whole genome shotgun (WGS) entry which is preliminary data.</text>
</comment>
<dbReference type="OrthoDB" id="9778690at2"/>
<dbReference type="Gene3D" id="1.10.1200.10">
    <property type="entry name" value="ACP-like"/>
    <property type="match status" value="1"/>
</dbReference>
<keyword evidence="3" id="KW-0808">Transferase</keyword>
<evidence type="ECO:0000256" key="3">
    <source>
        <dbReference type="ARBA" id="ARBA00022679"/>
    </source>
</evidence>
<dbReference type="GO" id="GO:0031177">
    <property type="term" value="F:phosphopantetheine binding"/>
    <property type="evidence" value="ECO:0007669"/>
    <property type="project" value="InterPro"/>
</dbReference>